<name>A0ABT8MA13_9EURY</name>
<dbReference type="Proteomes" id="UP001168338">
    <property type="component" value="Unassembled WGS sequence"/>
</dbReference>
<evidence type="ECO:0000313" key="1">
    <source>
        <dbReference type="EMBL" id="MDN7024767.1"/>
    </source>
</evidence>
<dbReference type="EMBL" id="VCYH01000004">
    <property type="protein sequence ID" value="MDN7024767.1"/>
    <property type="molecule type" value="Genomic_DNA"/>
</dbReference>
<proteinExistence type="predicted"/>
<evidence type="ECO:0000313" key="2">
    <source>
        <dbReference type="Proteomes" id="UP001168338"/>
    </source>
</evidence>
<dbReference type="PROSITE" id="PS51257">
    <property type="entry name" value="PROKAR_LIPOPROTEIN"/>
    <property type="match status" value="1"/>
</dbReference>
<protein>
    <submittedName>
        <fullName evidence="1">Uncharacterized protein</fullName>
    </submittedName>
</protein>
<organism evidence="1 2">
    <name type="scientific">Methanoculleus frigidifontis</name>
    <dbReference type="NCBI Taxonomy" id="2584085"/>
    <lineage>
        <taxon>Archaea</taxon>
        <taxon>Methanobacteriati</taxon>
        <taxon>Methanobacteriota</taxon>
        <taxon>Stenosarchaea group</taxon>
        <taxon>Methanomicrobia</taxon>
        <taxon>Methanomicrobiales</taxon>
        <taxon>Methanomicrobiaceae</taxon>
        <taxon>Methanoculleus</taxon>
    </lineage>
</organism>
<sequence length="164" mass="19088">MTETRGIVLCIMYITFSCCRYRGTLILIDRPDSVVSPRILKVLPLASRVINDVAIDGRLRYLFRIFHLAYTAQVAFGIRRPRPIVLASEQHVFQHRVFLKVLLVKMDNRAVLGVLFGDLEDLEPVGRNGQGEEIGKSSNADQWEDYQYNEYQNESFMPVYYRRR</sequence>
<gene>
    <name evidence="1" type="ORF">FGU65_07690</name>
</gene>
<keyword evidence="2" id="KW-1185">Reference proteome</keyword>
<reference evidence="1" key="1">
    <citation type="submission" date="2019-05" db="EMBL/GenBank/DDBJ databases">
        <title>Methanoculleus sp. FWC-SCC1, a methanogenic archaeon isolated from deep marine cold seep.</title>
        <authorList>
            <person name="Chen Y.-W."/>
            <person name="Chen S.-C."/>
            <person name="Teng N.-H."/>
            <person name="Lai M.-C."/>
        </authorList>
    </citation>
    <scope>NUCLEOTIDE SEQUENCE</scope>
    <source>
        <strain evidence="1">FWC-SCC1</strain>
    </source>
</reference>
<dbReference type="RefSeq" id="WP_301663884.1">
    <property type="nucleotide sequence ID" value="NZ_VCYH01000004.1"/>
</dbReference>
<accession>A0ABT8MA13</accession>
<comment type="caution">
    <text evidence="1">The sequence shown here is derived from an EMBL/GenBank/DDBJ whole genome shotgun (WGS) entry which is preliminary data.</text>
</comment>